<sequence length="675" mass="74261">MPEGHVGAATARVARPSRPTPLRPTNASRRRPLYLLLGSILNDLRQHHGHYCAPFPCLGAPCPHLAYRPELLHSPNSRSSCRAPHLLDCTITNLQHHHDYICALSPGHVARLRRRRRPARGRPLRASHLCPRILRPTRSRSAVALRASSTAPPTTRRGRSWRRRGLRGSLSSHAPAARHHCPDDRYQIDGTTATAKRDYDALHGRLLARAPLPRGRVVLYVSTLTFGCPTCELAHLPGTAPCRRTHARARVAHPQSAASMTAVAREHARALSSCRFPSTVSSSAWERSPRPRAAPLAHRPMPLIHFSQLYCSRLLSSLVAPRRIFLHDLALFSEVTRFSPLTRRSAHSHGDLDICCVADGICCVARSVLPVLAAEVGRESRCYFHDCKLLALVAVRCSLFAAAHFLRVDLPSRASSESLSHDLRLRDRVSLATTARVTVVVLHALATALTLFSIVDSPPVSAVWVPHHHRFLLGRVSFTSPTALTGRLLPSTRAAVSTVLRCSPLSLSLDGYARFIAPCRVHIHDRTLYGYLHSHVALLNFAALSTIAVSFANSAGLLASSPWWPCRFKLPSSIARCVAIFMAADCRSRLVFAARYRAFVFFSWSISFLACPLNISRRGRAILATAAHLQPSSLATLPPQLLHCSPLLPNPSSCLHHARFPSDVILHGFIALSHV</sequence>
<accession>A0A0L0SZI7</accession>
<protein>
    <submittedName>
        <fullName evidence="2">Uncharacterized protein</fullName>
    </submittedName>
</protein>
<dbReference type="EMBL" id="GG745355">
    <property type="protein sequence ID" value="KNE67922.1"/>
    <property type="molecule type" value="Genomic_DNA"/>
</dbReference>
<name>A0A0L0SZI7_ALLM3</name>
<reference evidence="3" key="2">
    <citation type="submission" date="2009-11" db="EMBL/GenBank/DDBJ databases">
        <title>The Genome Sequence of Allomyces macrogynus strain ATCC 38327.</title>
        <authorList>
            <consortium name="The Broad Institute Genome Sequencing Platform"/>
            <person name="Russ C."/>
            <person name="Cuomo C."/>
            <person name="Shea T."/>
            <person name="Young S.K."/>
            <person name="Zeng Q."/>
            <person name="Koehrsen M."/>
            <person name="Haas B."/>
            <person name="Borodovsky M."/>
            <person name="Guigo R."/>
            <person name="Alvarado L."/>
            <person name="Berlin A."/>
            <person name="Borenstein D."/>
            <person name="Chen Z."/>
            <person name="Engels R."/>
            <person name="Freedman E."/>
            <person name="Gellesch M."/>
            <person name="Goldberg J."/>
            <person name="Griggs A."/>
            <person name="Gujja S."/>
            <person name="Heiman D."/>
            <person name="Hepburn T."/>
            <person name="Howarth C."/>
            <person name="Jen D."/>
            <person name="Larson L."/>
            <person name="Lewis B."/>
            <person name="Mehta T."/>
            <person name="Park D."/>
            <person name="Pearson M."/>
            <person name="Roberts A."/>
            <person name="Saif S."/>
            <person name="Shenoy N."/>
            <person name="Sisk P."/>
            <person name="Stolte C."/>
            <person name="Sykes S."/>
            <person name="Walk T."/>
            <person name="White J."/>
            <person name="Yandava C."/>
            <person name="Burger G."/>
            <person name="Gray M.W."/>
            <person name="Holland P.W.H."/>
            <person name="King N."/>
            <person name="Lang F.B.F."/>
            <person name="Roger A.J."/>
            <person name="Ruiz-Trillo I."/>
            <person name="Lander E."/>
            <person name="Nusbaum C."/>
        </authorList>
    </citation>
    <scope>NUCLEOTIDE SEQUENCE [LARGE SCALE GENOMIC DNA]</scope>
    <source>
        <strain evidence="3">ATCC 38327</strain>
    </source>
</reference>
<evidence type="ECO:0000256" key="1">
    <source>
        <dbReference type="SAM" id="MobiDB-lite"/>
    </source>
</evidence>
<reference evidence="2 3" key="1">
    <citation type="submission" date="2009-11" db="EMBL/GenBank/DDBJ databases">
        <title>Annotation of Allomyces macrogynus ATCC 38327.</title>
        <authorList>
            <consortium name="The Broad Institute Genome Sequencing Platform"/>
            <person name="Russ C."/>
            <person name="Cuomo C."/>
            <person name="Burger G."/>
            <person name="Gray M.W."/>
            <person name="Holland P.W.H."/>
            <person name="King N."/>
            <person name="Lang F.B.F."/>
            <person name="Roger A.J."/>
            <person name="Ruiz-Trillo I."/>
            <person name="Young S.K."/>
            <person name="Zeng Q."/>
            <person name="Gargeya S."/>
            <person name="Fitzgerald M."/>
            <person name="Haas B."/>
            <person name="Abouelleil A."/>
            <person name="Alvarado L."/>
            <person name="Arachchi H.M."/>
            <person name="Berlin A."/>
            <person name="Chapman S.B."/>
            <person name="Gearin G."/>
            <person name="Goldberg J."/>
            <person name="Griggs A."/>
            <person name="Gujja S."/>
            <person name="Hansen M."/>
            <person name="Heiman D."/>
            <person name="Howarth C."/>
            <person name="Larimer J."/>
            <person name="Lui A."/>
            <person name="MacDonald P.J.P."/>
            <person name="McCowen C."/>
            <person name="Montmayeur A."/>
            <person name="Murphy C."/>
            <person name="Neiman D."/>
            <person name="Pearson M."/>
            <person name="Priest M."/>
            <person name="Roberts A."/>
            <person name="Saif S."/>
            <person name="Shea T."/>
            <person name="Sisk P."/>
            <person name="Stolte C."/>
            <person name="Sykes S."/>
            <person name="Wortman J."/>
            <person name="Nusbaum C."/>
            <person name="Birren B."/>
        </authorList>
    </citation>
    <scope>NUCLEOTIDE SEQUENCE [LARGE SCALE GENOMIC DNA]</scope>
    <source>
        <strain evidence="2 3">ATCC 38327</strain>
    </source>
</reference>
<organism evidence="2 3">
    <name type="scientific">Allomyces macrogynus (strain ATCC 38327)</name>
    <name type="common">Allomyces javanicus var. macrogynus</name>
    <dbReference type="NCBI Taxonomy" id="578462"/>
    <lineage>
        <taxon>Eukaryota</taxon>
        <taxon>Fungi</taxon>
        <taxon>Fungi incertae sedis</taxon>
        <taxon>Blastocladiomycota</taxon>
        <taxon>Blastocladiomycetes</taxon>
        <taxon>Blastocladiales</taxon>
        <taxon>Blastocladiaceae</taxon>
        <taxon>Allomyces</taxon>
    </lineage>
</organism>
<keyword evidence="3" id="KW-1185">Reference proteome</keyword>
<feature type="compositionally biased region" description="Low complexity" evidence="1">
    <location>
        <begin position="141"/>
        <end position="151"/>
    </location>
</feature>
<feature type="compositionally biased region" description="Basic residues" evidence="1">
    <location>
        <begin position="156"/>
        <end position="166"/>
    </location>
</feature>
<feature type="region of interest" description="Disordered" evidence="1">
    <location>
        <begin position="141"/>
        <end position="185"/>
    </location>
</feature>
<dbReference type="VEuPathDB" id="FungiDB:AMAG_19808"/>
<evidence type="ECO:0000313" key="2">
    <source>
        <dbReference type="EMBL" id="KNE67922.1"/>
    </source>
</evidence>
<gene>
    <name evidence="2" type="ORF">AMAG_19808</name>
</gene>
<dbReference type="Proteomes" id="UP000054350">
    <property type="component" value="Unassembled WGS sequence"/>
</dbReference>
<dbReference type="AlphaFoldDB" id="A0A0L0SZI7"/>
<evidence type="ECO:0000313" key="3">
    <source>
        <dbReference type="Proteomes" id="UP000054350"/>
    </source>
</evidence>
<proteinExistence type="predicted"/>
<feature type="region of interest" description="Disordered" evidence="1">
    <location>
        <begin position="1"/>
        <end position="27"/>
    </location>
</feature>